<proteinExistence type="predicted"/>
<dbReference type="RefSeq" id="WP_317641588.1">
    <property type="nucleotide sequence ID" value="NZ_JAPMIV010000052.1"/>
</dbReference>
<name>A0ABU4DWH5_9DEIO</name>
<keyword evidence="2" id="KW-1185">Reference proteome</keyword>
<comment type="caution">
    <text evidence="1">The sequence shown here is derived from an EMBL/GenBank/DDBJ whole genome shotgun (WGS) entry which is preliminary data.</text>
</comment>
<protein>
    <submittedName>
        <fullName evidence="1">Uncharacterized protein</fullName>
    </submittedName>
</protein>
<sequence length="128" mass="14089">MELKATTQVADLQATVVARDVVQKLSQIQAMKMNALKYAGGLEGQEVAYEKPHEAVAAYERLEKLERLILGESTEHIKVDDARAFARDLLLIIREEVRDPDTIQRITARATALSVGSGPPAVAERAIH</sequence>
<organism evidence="1 2">
    <name type="scientific">Deinococcus arenicola</name>
    <dbReference type="NCBI Taxonomy" id="2994950"/>
    <lineage>
        <taxon>Bacteria</taxon>
        <taxon>Thermotogati</taxon>
        <taxon>Deinococcota</taxon>
        <taxon>Deinococci</taxon>
        <taxon>Deinococcales</taxon>
        <taxon>Deinococcaceae</taxon>
        <taxon>Deinococcus</taxon>
    </lineage>
</organism>
<evidence type="ECO:0000313" key="1">
    <source>
        <dbReference type="EMBL" id="MDV6376235.1"/>
    </source>
</evidence>
<gene>
    <name evidence="1" type="ORF">ORD21_16695</name>
</gene>
<dbReference type="EMBL" id="JAPMIV010000052">
    <property type="protein sequence ID" value="MDV6376235.1"/>
    <property type="molecule type" value="Genomic_DNA"/>
</dbReference>
<evidence type="ECO:0000313" key="2">
    <source>
        <dbReference type="Proteomes" id="UP001276150"/>
    </source>
</evidence>
<dbReference type="Proteomes" id="UP001276150">
    <property type="component" value="Unassembled WGS sequence"/>
</dbReference>
<accession>A0ABU4DWH5</accession>
<reference evidence="1 2" key="1">
    <citation type="submission" date="2022-11" db="EMBL/GenBank/DDBJ databases">
        <title>Deinococcus ZS9-10, Low Temperature and Draught-tolerating, UV-resistant Bacteria from Continental Antarctica.</title>
        <authorList>
            <person name="Cheng L."/>
        </authorList>
    </citation>
    <scope>NUCLEOTIDE SEQUENCE [LARGE SCALE GENOMIC DNA]</scope>
    <source>
        <strain evidence="1 2">ZS9-10</strain>
    </source>
</reference>